<dbReference type="InterPro" id="IPR054722">
    <property type="entry name" value="PolX-like_BBD"/>
</dbReference>
<dbReference type="PROSITE" id="PS50158">
    <property type="entry name" value="ZF_CCHC"/>
    <property type="match status" value="1"/>
</dbReference>
<dbReference type="GO" id="GO:0003676">
    <property type="term" value="F:nucleic acid binding"/>
    <property type="evidence" value="ECO:0007669"/>
    <property type="project" value="InterPro"/>
</dbReference>
<reference evidence="5" key="1">
    <citation type="journal article" date="2020" name="PLoS Negl. Trop. Dis.">
        <title>High-quality nuclear genome for Sarcoptes scabiei-A critical resource for a neglected parasite.</title>
        <authorList>
            <person name="Korhonen P.K."/>
            <person name="Gasser R.B."/>
            <person name="Ma G."/>
            <person name="Wang T."/>
            <person name="Stroehlein A.J."/>
            <person name="Young N.D."/>
            <person name="Ang C.S."/>
            <person name="Fernando D.D."/>
            <person name="Lu H.C."/>
            <person name="Taylor S."/>
            <person name="Reynolds S.L."/>
            <person name="Mofiz E."/>
            <person name="Najaraj S.H."/>
            <person name="Gowda H."/>
            <person name="Madugundu A."/>
            <person name="Renuse S."/>
            <person name="Holt D."/>
            <person name="Pandey A."/>
            <person name="Papenfuss A.T."/>
            <person name="Fischer K."/>
        </authorList>
    </citation>
    <scope>NUCLEOTIDE SEQUENCE [LARGE SCALE GENOMIC DNA]</scope>
</reference>
<dbReference type="InterPro" id="IPR036875">
    <property type="entry name" value="Znf_CCHC_sf"/>
</dbReference>
<feature type="domain" description="CCHC-type" evidence="2">
    <location>
        <begin position="215"/>
        <end position="229"/>
    </location>
</feature>
<protein>
    <recommendedName>
        <fullName evidence="2">CCHC-type domain-containing protein</fullName>
    </recommendedName>
</protein>
<keyword evidence="1" id="KW-0862">Zinc</keyword>
<dbReference type="EMBL" id="WVUK01000043">
    <property type="protein sequence ID" value="KAF7495991.1"/>
    <property type="molecule type" value="Genomic_DNA"/>
</dbReference>
<proteinExistence type="predicted"/>
<dbReference type="AlphaFoldDB" id="A0A834VGG4"/>
<organism evidence="3">
    <name type="scientific">Sarcoptes scabiei</name>
    <name type="common">Itch mite</name>
    <name type="synonym">Acarus scabiei</name>
    <dbReference type="NCBI Taxonomy" id="52283"/>
    <lineage>
        <taxon>Eukaryota</taxon>
        <taxon>Metazoa</taxon>
        <taxon>Ecdysozoa</taxon>
        <taxon>Arthropoda</taxon>
        <taxon>Chelicerata</taxon>
        <taxon>Arachnida</taxon>
        <taxon>Acari</taxon>
        <taxon>Acariformes</taxon>
        <taxon>Sarcoptiformes</taxon>
        <taxon>Astigmata</taxon>
        <taxon>Psoroptidia</taxon>
        <taxon>Sarcoptoidea</taxon>
        <taxon>Sarcoptidae</taxon>
        <taxon>Sarcoptinae</taxon>
        <taxon>Sarcoptes</taxon>
    </lineage>
</organism>
<evidence type="ECO:0000313" key="4">
    <source>
        <dbReference type="EnsemblMetazoa" id="KAF7495991.1"/>
    </source>
</evidence>
<accession>A0A834VGG4</accession>
<dbReference type="Pfam" id="PF22936">
    <property type="entry name" value="Pol_BBD"/>
    <property type="match status" value="1"/>
</dbReference>
<reference evidence="4" key="3">
    <citation type="submission" date="2022-06" db="UniProtKB">
        <authorList>
            <consortium name="EnsemblMetazoa"/>
        </authorList>
    </citation>
    <scope>IDENTIFICATION</scope>
</reference>
<evidence type="ECO:0000313" key="3">
    <source>
        <dbReference type="EMBL" id="KAF7495991.1"/>
    </source>
</evidence>
<dbReference type="GO" id="GO:0008270">
    <property type="term" value="F:zinc ion binding"/>
    <property type="evidence" value="ECO:0007669"/>
    <property type="project" value="UniProtKB-KW"/>
</dbReference>
<evidence type="ECO:0000259" key="2">
    <source>
        <dbReference type="PROSITE" id="PS50158"/>
    </source>
</evidence>
<dbReference type="SMART" id="SM00343">
    <property type="entry name" value="ZnF_C2HC"/>
    <property type="match status" value="1"/>
</dbReference>
<dbReference type="InterPro" id="IPR001878">
    <property type="entry name" value="Znf_CCHC"/>
</dbReference>
<evidence type="ECO:0000313" key="5">
    <source>
        <dbReference type="Proteomes" id="UP000070412"/>
    </source>
</evidence>
<name>A0A834VGG4_SARSC</name>
<reference evidence="3" key="2">
    <citation type="submission" date="2020-01" db="EMBL/GenBank/DDBJ databases">
        <authorList>
            <person name="Korhonen P.K.K."/>
            <person name="Guangxu M.G."/>
            <person name="Wang T.W."/>
            <person name="Stroehlein A.J.S."/>
            <person name="Young N.D."/>
            <person name="Ang C.-S.A."/>
            <person name="Fernando D.W.F."/>
            <person name="Lu H.L."/>
            <person name="Taylor S.T."/>
            <person name="Ehtesham M.E.M."/>
            <person name="Najaraj S.H.N."/>
            <person name="Harsha G.H.G."/>
            <person name="Madugundu A.M."/>
            <person name="Renuse S.R."/>
            <person name="Holt D.H."/>
            <person name="Pandey A.P."/>
            <person name="Papenfuss A.P."/>
            <person name="Gasser R.B.G."/>
            <person name="Fischer K.F."/>
        </authorList>
    </citation>
    <scope>NUCLEOTIDE SEQUENCE</scope>
    <source>
        <strain evidence="3">SSS_KF_BRIS2020</strain>
    </source>
</reference>
<dbReference type="OrthoDB" id="97058at2759"/>
<gene>
    <name evidence="3" type="ORF">SSS_5748</name>
</gene>
<keyword evidence="1" id="KW-0863">Zinc-finger</keyword>
<dbReference type="SUPFAM" id="SSF57756">
    <property type="entry name" value="Retrovirus zinc finger-like domains"/>
    <property type="match status" value="1"/>
</dbReference>
<dbReference type="PANTHER" id="PTHR47592:SF31">
    <property type="entry name" value="ZINC FINGER, CCHC-TYPE-RELATED"/>
    <property type="match status" value="1"/>
</dbReference>
<dbReference type="Pfam" id="PF00098">
    <property type="entry name" value="zf-CCHC"/>
    <property type="match status" value="1"/>
</dbReference>
<dbReference type="EnsemblMetazoa" id="SSS_5748s_mrna">
    <property type="protein sequence ID" value="KAF7495991.1"/>
    <property type="gene ID" value="SSS_5748"/>
</dbReference>
<dbReference type="PANTHER" id="PTHR47592">
    <property type="entry name" value="PBF68 PROTEIN"/>
    <property type="match status" value="1"/>
</dbReference>
<dbReference type="Proteomes" id="UP000070412">
    <property type="component" value="Unassembled WGS sequence"/>
</dbReference>
<evidence type="ECO:0000256" key="1">
    <source>
        <dbReference type="PROSITE-ProRule" id="PRU00047"/>
    </source>
</evidence>
<keyword evidence="5" id="KW-1185">Reference proteome</keyword>
<sequence>MDSECSSSYRVLELNSSNYLLWRSKILLEISSREAMEAVETDLEFVSDKNRRKLDTIASRIINSNIGLADSERILFCRSAYQKWKYLEDKYQKSASNRTLELLVKYMYHLPTSGSWVDILLAQREILDQIDLIYRLNTGEAAEKTVNKIKCDLFMLKLPPNKFQPVISAFQALSDDQKKFNKLFDDAMVIAQGSNGGSVERNIGFVTTRRKTMVKCWRCGRIGHVSKNCNVNVPVDSSNKNVGQYVVHCVNSVKYKCQRWIVDSGANVHVCNDKTKFMDFEPYYSVIATGSGYVEVNGRGQVNLGKDYTGRDWIIKNVLFSPKFKCNIISVPQLLDDGYEEILIKKTDLLEEI</sequence>
<keyword evidence="1" id="KW-0479">Metal-binding</keyword>